<reference evidence="1 2" key="1">
    <citation type="journal article" date="2013" name="Stand. Genomic Sci.">
        <title>Genome sequence of the reddish-pigmented Rubellimicrobium thermophilum type strain (DSM 16684(T)), a member of the Roseobacter clade.</title>
        <authorList>
            <person name="Fiebig A."/>
            <person name="Riedel T."/>
            <person name="Gronow S."/>
            <person name="Petersen J."/>
            <person name="Klenk H.P."/>
            <person name="Goker M."/>
        </authorList>
    </citation>
    <scope>NUCLEOTIDE SEQUENCE [LARGE SCALE GENOMIC DNA]</scope>
    <source>
        <strain evidence="1 2">DSM 16684</strain>
    </source>
</reference>
<name>S9QSZ7_9RHOB</name>
<sequence length="831" mass="91479">MTTLIFDTALALPFGSPRQRAAEALRSAFSTAGEVRMVTLDPWGTEWADRMRMALSDRLFPGRRKRGEGTPDFFAWPRRMAAGRFPPPAQAEGEADPFRSWLPARRIERLAALAERLRPARIVLADPLLAPLASPLRSAGGEMILSGAGHAAWHEEAARRMPDAGGYRWHARLAGLLHEESRRSRQGSRDLLASAEEIPLVFPFDDAFLSKARSVVVLSTGIGWLDGMTLAGLRAALGTMAARGVPAPEIVLIGFPPDLAQMLPDALVQPHWTHLAGLIGGARALWLPWLTPDLMRVALAALALGTPVLVHPRDAALWRIEGQEGLLPVRTEMLALVLAHLLDPAALGTEDYRRIAEEAQGVIEAQRRRAAERLGLAAIPAAAPPRPRRVPVLLGEPAVLWNPLTHLVLARMQIRGSAGIEEVRLLDAEGRELYRLVPNDQQRRQRIIALEGGLIASPTELQGGLRIALHGAEGVLTEYFVPSERFLPLEAEIAMLHRDGAILHGAFWARGGDPSSWAIGWSGFQMGLSQAEHRPMPDIGGVAVSFSVPLPLTTRSELSLWQRRATSRFASAESVHQRVLPVAPLLAAPTAPPPDPLQKLQDIHRGRRGWIVGNGPSVRLEDLAAIPADDVVFCFVFCFNRFHLSYDSHPLREDYVVSADTLMIRDFGQEMIDRSAGLALFCQPLSVMPPLKGPYVHLPPGDNPLPLFSRHPGQYVSVGGSSVFVALQMAHWMGIRDVALYGIDYSFSMTLRRDPRYPFPVSFEEGNHFIAAYREARPWCPPTWRDISSGFLNARVAFETTGGRIVNATRGGRLEIFPRRDFDELIRERAG</sequence>
<accession>S9QSZ7</accession>
<dbReference type="EMBL" id="AOLV01000024">
    <property type="protein sequence ID" value="EPX84486.1"/>
    <property type="molecule type" value="Genomic_DNA"/>
</dbReference>
<dbReference type="Proteomes" id="UP000015346">
    <property type="component" value="Unassembled WGS sequence"/>
</dbReference>
<organism evidence="1 2">
    <name type="scientific">Rubellimicrobium thermophilum DSM 16684</name>
    <dbReference type="NCBI Taxonomy" id="1123069"/>
    <lineage>
        <taxon>Bacteria</taxon>
        <taxon>Pseudomonadati</taxon>
        <taxon>Pseudomonadota</taxon>
        <taxon>Alphaproteobacteria</taxon>
        <taxon>Rhodobacterales</taxon>
        <taxon>Roseobacteraceae</taxon>
        <taxon>Rubellimicrobium</taxon>
    </lineage>
</organism>
<evidence type="ECO:0000313" key="1">
    <source>
        <dbReference type="EMBL" id="EPX84486.1"/>
    </source>
</evidence>
<keyword evidence="2" id="KW-1185">Reference proteome</keyword>
<evidence type="ECO:0008006" key="3">
    <source>
        <dbReference type="Google" id="ProtNLM"/>
    </source>
</evidence>
<dbReference type="RefSeq" id="WP_021098249.1">
    <property type="nucleotide sequence ID" value="NZ_KE557322.1"/>
</dbReference>
<comment type="caution">
    <text evidence="1">The sequence shown here is derived from an EMBL/GenBank/DDBJ whole genome shotgun (WGS) entry which is preliminary data.</text>
</comment>
<gene>
    <name evidence="1" type="ORF">ruthe_02166</name>
</gene>
<dbReference type="OrthoDB" id="5148555at2"/>
<dbReference type="HOGENOM" id="CLU_341273_0_0_5"/>
<protein>
    <recommendedName>
        <fullName evidence="3">DUF115 domain-containing protein</fullName>
    </recommendedName>
</protein>
<evidence type="ECO:0000313" key="2">
    <source>
        <dbReference type="Proteomes" id="UP000015346"/>
    </source>
</evidence>
<dbReference type="AlphaFoldDB" id="S9QSZ7"/>
<dbReference type="STRING" id="1123069.ruthe_02166"/>
<proteinExistence type="predicted"/>